<keyword evidence="5" id="KW-0472">Membrane</keyword>
<dbReference type="EMBL" id="JAKKPZ010000073">
    <property type="protein sequence ID" value="KAI1704034.1"/>
    <property type="molecule type" value="Genomic_DNA"/>
</dbReference>
<dbReference type="GO" id="GO:0006890">
    <property type="term" value="P:retrograde vesicle-mediated transport, Golgi to endoplasmic reticulum"/>
    <property type="evidence" value="ECO:0007669"/>
    <property type="project" value="UniProtKB-UniRule"/>
</dbReference>
<protein>
    <recommendedName>
        <fullName evidence="5">Coatomer subunit delta</fullName>
    </recommendedName>
</protein>
<keyword evidence="8" id="KW-1185">Reference proteome</keyword>
<keyword evidence="5" id="KW-0931">ER-Golgi transport</keyword>
<evidence type="ECO:0000256" key="3">
    <source>
        <dbReference type="ARBA" id="ARBA00022490"/>
    </source>
</evidence>
<comment type="function">
    <text evidence="5">The coatomer is a cytosolic protein complex that binds to dilysine motifs and reversibly associates with Golgi non-clathrin-coated vesicles, which further mediate biosynthetic protein transport from the ER, via the Golgi up to the trans Golgi network. Coatomer complex is required for budding from Golgi membranes, and is essential for the retrograde Golgi-to-ER transport of dilysine-tagged proteins.</text>
</comment>
<accession>A0AAD4MSL7</accession>
<comment type="subcellular location">
    <subcellularLocation>
        <location evidence="5 6">Cytoplasm</location>
    </subcellularLocation>
    <subcellularLocation>
        <location evidence="5 6">Cytoplasmic vesicle</location>
        <location evidence="5 6">COPI-coated vesicle membrane</location>
        <topology evidence="5 6">Peripheral membrane protein</topology>
        <orientation evidence="5 6">Cytoplasmic side</orientation>
    </subcellularLocation>
    <subcellularLocation>
        <location evidence="5 6">Golgi apparatus membrane</location>
        <topology evidence="5 6">Peripheral membrane protein</topology>
        <orientation evidence="5 6">Cytoplasmic side</orientation>
    </subcellularLocation>
</comment>
<dbReference type="AlphaFoldDB" id="A0AAD4MSL7"/>
<sequence length="220" mass="25508">MKNSTLLLKWSACGSSIRRRTCLRRPAHYDHSNNLQDMDSLRIFSRVVSEYCNTKQYPEITANIFDLIFAFDEIVELVCLFVVDNQKLCRPYFGLRMDDEVSEHCNTKQYPEITANIFDLIFAFDEIVELGYPLNLNVPQIRNFTEMNSEDERLFDKHQIERIQLTAIVLKSGGNYKRCPFAAAPFRDRKSSDASPIRIPKRCAVGGKALKLGKKKFYTF</sequence>
<organism evidence="7 8">
    <name type="scientific">Ditylenchus destructor</name>
    <dbReference type="NCBI Taxonomy" id="166010"/>
    <lineage>
        <taxon>Eukaryota</taxon>
        <taxon>Metazoa</taxon>
        <taxon>Ecdysozoa</taxon>
        <taxon>Nematoda</taxon>
        <taxon>Chromadorea</taxon>
        <taxon>Rhabditida</taxon>
        <taxon>Tylenchina</taxon>
        <taxon>Tylenchomorpha</taxon>
        <taxon>Sphaerularioidea</taxon>
        <taxon>Anguinidae</taxon>
        <taxon>Anguininae</taxon>
        <taxon>Ditylenchus</taxon>
    </lineage>
</organism>
<name>A0AAD4MSL7_9BILA</name>
<gene>
    <name evidence="7" type="ORF">DdX_14535</name>
</gene>
<dbReference type="PANTHER" id="PTHR10121">
    <property type="entry name" value="COATOMER SUBUNIT DELTA"/>
    <property type="match status" value="1"/>
</dbReference>
<evidence type="ECO:0000256" key="4">
    <source>
        <dbReference type="ARBA" id="ARBA00022927"/>
    </source>
</evidence>
<dbReference type="GO" id="GO:0051645">
    <property type="term" value="P:Golgi localization"/>
    <property type="evidence" value="ECO:0007669"/>
    <property type="project" value="TreeGrafter"/>
</dbReference>
<evidence type="ECO:0000313" key="8">
    <source>
        <dbReference type="Proteomes" id="UP001201812"/>
    </source>
</evidence>
<keyword evidence="5" id="KW-0968">Cytoplasmic vesicle</keyword>
<proteinExistence type="inferred from homology"/>
<dbReference type="InterPro" id="IPR027059">
    <property type="entry name" value="Coatomer_dsu"/>
</dbReference>
<dbReference type="PANTHER" id="PTHR10121:SF0">
    <property type="entry name" value="COATOMER SUBUNIT DELTA"/>
    <property type="match status" value="1"/>
</dbReference>
<comment type="caution">
    <text evidence="7">The sequence shown here is derived from an EMBL/GenBank/DDBJ whole genome shotgun (WGS) entry which is preliminary data.</text>
</comment>
<dbReference type="GO" id="GO:0000139">
    <property type="term" value="C:Golgi membrane"/>
    <property type="evidence" value="ECO:0007669"/>
    <property type="project" value="UniProtKB-SubCell"/>
</dbReference>
<evidence type="ECO:0000256" key="1">
    <source>
        <dbReference type="ARBA" id="ARBA00010516"/>
    </source>
</evidence>
<evidence type="ECO:0000256" key="6">
    <source>
        <dbReference type="RuleBase" id="RU366052"/>
    </source>
</evidence>
<keyword evidence="3 5" id="KW-0963">Cytoplasm</keyword>
<keyword evidence="4 5" id="KW-0653">Protein transport</keyword>
<keyword evidence="5" id="KW-0333">Golgi apparatus</keyword>
<evidence type="ECO:0000256" key="5">
    <source>
        <dbReference type="RuleBase" id="RU364018"/>
    </source>
</evidence>
<dbReference type="GO" id="GO:0030126">
    <property type="term" value="C:COPI vesicle coat"/>
    <property type="evidence" value="ECO:0007669"/>
    <property type="project" value="UniProtKB-UniRule"/>
</dbReference>
<reference evidence="7" key="1">
    <citation type="submission" date="2022-01" db="EMBL/GenBank/DDBJ databases">
        <title>Genome Sequence Resource for Two Populations of Ditylenchus destructor, the Migratory Endoparasitic Phytonematode.</title>
        <authorList>
            <person name="Zhang H."/>
            <person name="Lin R."/>
            <person name="Xie B."/>
        </authorList>
    </citation>
    <scope>NUCLEOTIDE SEQUENCE</scope>
    <source>
        <strain evidence="7">BazhouSP</strain>
    </source>
</reference>
<keyword evidence="2 5" id="KW-0813">Transport</keyword>
<evidence type="ECO:0000313" key="7">
    <source>
        <dbReference type="EMBL" id="KAI1704034.1"/>
    </source>
</evidence>
<dbReference type="Proteomes" id="UP001201812">
    <property type="component" value="Unassembled WGS sequence"/>
</dbReference>
<comment type="similarity">
    <text evidence="1 5">Belongs to the adaptor complexes medium subunit family. Delta-COP subfamily.</text>
</comment>
<dbReference type="GO" id="GO:0015031">
    <property type="term" value="P:protein transport"/>
    <property type="evidence" value="ECO:0007669"/>
    <property type="project" value="UniProtKB-KW"/>
</dbReference>
<dbReference type="GO" id="GO:0006888">
    <property type="term" value="P:endoplasmic reticulum to Golgi vesicle-mediated transport"/>
    <property type="evidence" value="ECO:0007669"/>
    <property type="project" value="TreeGrafter"/>
</dbReference>
<evidence type="ECO:0000256" key="2">
    <source>
        <dbReference type="ARBA" id="ARBA00022448"/>
    </source>
</evidence>
<comment type="subunit">
    <text evidence="5">Oligomeric complex that consists of at least the alpha, beta, beta', gamma, delta, epsilon and zeta subunits.</text>
</comment>